<dbReference type="RefSeq" id="WP_179855542.1">
    <property type="nucleotide sequence ID" value="NZ_OBDY01000027.1"/>
</dbReference>
<accession>A0A285K177</accession>
<dbReference type="AlphaFoldDB" id="A0A285K177"/>
<dbReference type="EMBL" id="OBDY01000027">
    <property type="protein sequence ID" value="SNY65071.1"/>
    <property type="molecule type" value="Genomic_DNA"/>
</dbReference>
<evidence type="ECO:0000313" key="2">
    <source>
        <dbReference type="Proteomes" id="UP000219612"/>
    </source>
</evidence>
<dbReference type="Proteomes" id="UP000219612">
    <property type="component" value="Unassembled WGS sequence"/>
</dbReference>
<gene>
    <name evidence="1" type="ORF">SAMN05421748_127126</name>
</gene>
<protein>
    <submittedName>
        <fullName evidence="1">Uncharacterized protein</fullName>
    </submittedName>
</protein>
<evidence type="ECO:0000313" key="1">
    <source>
        <dbReference type="EMBL" id="SNY65071.1"/>
    </source>
</evidence>
<name>A0A285K177_9ACTN</name>
<proteinExistence type="predicted"/>
<sequence>MTSPITVDAQGNELLDFRPGHERDLERLDPGIPLPLALVVAEHESCPAA</sequence>
<reference evidence="1 2" key="1">
    <citation type="submission" date="2017-09" db="EMBL/GenBank/DDBJ databases">
        <authorList>
            <person name="Ehlers B."/>
            <person name="Leendertz F.H."/>
        </authorList>
    </citation>
    <scope>NUCLEOTIDE SEQUENCE [LARGE SCALE GENOMIC DNA]</scope>
    <source>
        <strain evidence="1 2">CGMCC 4.6857</strain>
    </source>
</reference>
<keyword evidence="2" id="KW-1185">Reference proteome</keyword>
<organism evidence="1 2">
    <name type="scientific">Paractinoplanes atraurantiacus</name>
    <dbReference type="NCBI Taxonomy" id="1036182"/>
    <lineage>
        <taxon>Bacteria</taxon>
        <taxon>Bacillati</taxon>
        <taxon>Actinomycetota</taxon>
        <taxon>Actinomycetes</taxon>
        <taxon>Micromonosporales</taxon>
        <taxon>Micromonosporaceae</taxon>
        <taxon>Paractinoplanes</taxon>
    </lineage>
</organism>